<dbReference type="Gene3D" id="1.20.1530.20">
    <property type="match status" value="1"/>
</dbReference>
<evidence type="ECO:0000256" key="8">
    <source>
        <dbReference type="SAM" id="Phobius"/>
    </source>
</evidence>
<name>A0A078KIR4_9FIRM</name>
<feature type="transmembrane region" description="Helical" evidence="8">
    <location>
        <begin position="253"/>
        <end position="275"/>
    </location>
</feature>
<evidence type="ECO:0000256" key="3">
    <source>
        <dbReference type="ARBA" id="ARBA00022448"/>
    </source>
</evidence>
<feature type="transmembrane region" description="Helical" evidence="8">
    <location>
        <begin position="6"/>
        <end position="24"/>
    </location>
</feature>
<feature type="transmembrane region" description="Helical" evidence="8">
    <location>
        <begin position="287"/>
        <end position="308"/>
    </location>
</feature>
<evidence type="ECO:0000256" key="2">
    <source>
        <dbReference type="ARBA" id="ARBA00010145"/>
    </source>
</evidence>
<evidence type="ECO:0000256" key="1">
    <source>
        <dbReference type="ARBA" id="ARBA00004651"/>
    </source>
</evidence>
<feature type="transmembrane region" description="Helical" evidence="8">
    <location>
        <begin position="162"/>
        <end position="182"/>
    </location>
</feature>
<evidence type="ECO:0000256" key="5">
    <source>
        <dbReference type="ARBA" id="ARBA00022692"/>
    </source>
</evidence>
<keyword evidence="4" id="KW-1003">Cell membrane</keyword>
<keyword evidence="5 8" id="KW-0812">Transmembrane</keyword>
<feature type="transmembrane region" description="Helical" evidence="8">
    <location>
        <begin position="128"/>
        <end position="150"/>
    </location>
</feature>
<feature type="transmembrane region" description="Helical" evidence="8">
    <location>
        <begin position="67"/>
        <end position="88"/>
    </location>
</feature>
<feature type="transmembrane region" description="Helical" evidence="8">
    <location>
        <begin position="100"/>
        <end position="122"/>
    </location>
</feature>
<keyword evidence="3" id="KW-0813">Transport</keyword>
<protein>
    <submittedName>
        <fullName evidence="9">Putative membrane protein</fullName>
    </submittedName>
</protein>
<dbReference type="KEGG" id="ccel:CCDG5_0314"/>
<keyword evidence="6 8" id="KW-1133">Transmembrane helix</keyword>
<keyword evidence="10" id="KW-1185">Reference proteome</keyword>
<evidence type="ECO:0000313" key="9">
    <source>
        <dbReference type="EMBL" id="CDZ23456.1"/>
    </source>
</evidence>
<dbReference type="OrthoDB" id="9798064at2"/>
<dbReference type="GO" id="GO:0005886">
    <property type="term" value="C:plasma membrane"/>
    <property type="evidence" value="ECO:0007669"/>
    <property type="project" value="UniProtKB-SubCell"/>
</dbReference>
<accession>A0A078KIR4</accession>
<dbReference type="InterPro" id="IPR038770">
    <property type="entry name" value="Na+/solute_symporter_sf"/>
</dbReference>
<evidence type="ECO:0000256" key="4">
    <source>
        <dbReference type="ARBA" id="ARBA00022475"/>
    </source>
</evidence>
<dbReference type="PANTHER" id="PTHR36838">
    <property type="entry name" value="AUXIN EFFLUX CARRIER FAMILY PROTEIN"/>
    <property type="match status" value="1"/>
</dbReference>
<evidence type="ECO:0000256" key="6">
    <source>
        <dbReference type="ARBA" id="ARBA00022989"/>
    </source>
</evidence>
<reference evidence="10" key="1">
    <citation type="submission" date="2014-07" db="EMBL/GenBank/DDBJ databases">
        <authorList>
            <person name="Wibberg D."/>
        </authorList>
    </citation>
    <scope>NUCLEOTIDE SEQUENCE [LARGE SCALE GENOMIC DNA]</scope>
    <source>
        <strain evidence="10">DG5</strain>
    </source>
</reference>
<proteinExistence type="inferred from homology"/>
<evidence type="ECO:0000313" key="10">
    <source>
        <dbReference type="Proteomes" id="UP000032431"/>
    </source>
</evidence>
<dbReference type="PANTHER" id="PTHR36838:SF1">
    <property type="entry name" value="SLR1864 PROTEIN"/>
    <property type="match status" value="1"/>
</dbReference>
<dbReference type="Proteomes" id="UP000032431">
    <property type="component" value="Chromosome I"/>
</dbReference>
<dbReference type="HOGENOM" id="CLU_056175_1_0_9"/>
<comment type="subcellular location">
    <subcellularLocation>
        <location evidence="1">Cell membrane</location>
        <topology evidence="1">Multi-pass membrane protein</topology>
    </subcellularLocation>
</comment>
<feature type="transmembrane region" description="Helical" evidence="8">
    <location>
        <begin position="223"/>
        <end position="247"/>
    </location>
</feature>
<comment type="similarity">
    <text evidence="2">Belongs to the auxin efflux carrier (TC 2.A.69) family.</text>
</comment>
<evidence type="ECO:0000256" key="7">
    <source>
        <dbReference type="ARBA" id="ARBA00023136"/>
    </source>
</evidence>
<dbReference type="EMBL" id="LM995447">
    <property type="protein sequence ID" value="CDZ23456.1"/>
    <property type="molecule type" value="Genomic_DNA"/>
</dbReference>
<sequence length="310" mass="34165">MAFYTTLNQVIVLFLLMGVGYVLTKSGMISSKTTDQLTTLLCYIVSPAIILYVFLRKFEQDKFNNLLIAAAAAIFIHIFNIIVCTLIFNKKTVKDDNRRIVSQFASIYANAGFMGFPLLQALVQNNGLFYGSAYNGVFQLFNWTHGILLYSGKVEKKSVAKALLNPNLIAVIVGTVMFRFSVSLPGPLYSTVKYISDLNTPLSMIVIGAAITQVPLKELFNDAFVWITVLMRNLVLPLSILFILHSVGLHGELLLCVMIPASCPTAGVTVLLAKLTGRDAAMPAKAMTLSTIMCLITLPFILSVMNWLKF</sequence>
<dbReference type="InterPro" id="IPR004776">
    <property type="entry name" value="Mem_transp_PIN-like"/>
</dbReference>
<keyword evidence="7 8" id="KW-0472">Membrane</keyword>
<dbReference type="GO" id="GO:0055085">
    <property type="term" value="P:transmembrane transport"/>
    <property type="evidence" value="ECO:0007669"/>
    <property type="project" value="InterPro"/>
</dbReference>
<gene>
    <name evidence="9" type="ORF">CCDG5_0314</name>
</gene>
<feature type="transmembrane region" description="Helical" evidence="8">
    <location>
        <begin position="36"/>
        <end position="55"/>
    </location>
</feature>
<dbReference type="PATRIC" id="fig|29343.3.peg.329"/>
<dbReference type="Pfam" id="PF03547">
    <property type="entry name" value="Mem_trans"/>
    <property type="match status" value="1"/>
</dbReference>
<organism evidence="9 10">
    <name type="scientific">[Clostridium] cellulosi</name>
    <dbReference type="NCBI Taxonomy" id="29343"/>
    <lineage>
        <taxon>Bacteria</taxon>
        <taxon>Bacillati</taxon>
        <taxon>Bacillota</taxon>
        <taxon>Clostridia</taxon>
        <taxon>Eubacteriales</taxon>
        <taxon>Oscillospiraceae</taxon>
        <taxon>Oscillospiraceae incertae sedis</taxon>
    </lineage>
</organism>
<dbReference type="AlphaFoldDB" id="A0A078KIR4"/>
<dbReference type="STRING" id="29343.CCDG5_0314"/>